<dbReference type="Pfam" id="PF04221">
    <property type="entry name" value="RelB"/>
    <property type="match status" value="1"/>
</dbReference>
<dbReference type="HOGENOM" id="CLU_154558_16_1_9"/>
<organism evidence="1 2">
    <name type="scientific">Centipeda periodontii DSM 2778</name>
    <dbReference type="NCBI Taxonomy" id="888060"/>
    <lineage>
        <taxon>Bacteria</taxon>
        <taxon>Bacillati</taxon>
        <taxon>Bacillota</taxon>
        <taxon>Negativicutes</taxon>
        <taxon>Selenomonadales</taxon>
        <taxon>Selenomonadaceae</taxon>
        <taxon>Centipeda</taxon>
    </lineage>
</organism>
<sequence length="92" mass="10518">MTKDIVISMDEELKSNFEEVCADIGISVPSAIMIFARRVARDRKIPFELTASPRLSDPFYSESNMAHLRRGIEDFKAGKFQRHDLIEVADDE</sequence>
<dbReference type="NCBIfam" id="TIGR02384">
    <property type="entry name" value="RelB_DinJ"/>
    <property type="match status" value="1"/>
</dbReference>
<dbReference type="OrthoDB" id="9804867at2"/>
<dbReference type="Proteomes" id="UP000004067">
    <property type="component" value="Unassembled WGS sequence"/>
</dbReference>
<protein>
    <submittedName>
        <fullName evidence="1">DNA damage-inducible protein</fullName>
    </submittedName>
</protein>
<dbReference type="eggNOG" id="COG3077">
    <property type="taxonomic scope" value="Bacteria"/>
</dbReference>
<dbReference type="InterPro" id="IPR007337">
    <property type="entry name" value="RelB/DinJ"/>
</dbReference>
<name>F5RJW0_9FIRM</name>
<dbReference type="RefSeq" id="WP_006305378.1">
    <property type="nucleotide sequence ID" value="NZ_GL892076.1"/>
</dbReference>
<dbReference type="AlphaFoldDB" id="F5RJW0"/>
<dbReference type="GO" id="GO:0006355">
    <property type="term" value="P:regulation of DNA-templated transcription"/>
    <property type="evidence" value="ECO:0007669"/>
    <property type="project" value="InterPro"/>
</dbReference>
<proteinExistence type="predicted"/>
<gene>
    <name evidence="1" type="ORF">HMPREF9081_0531</name>
</gene>
<dbReference type="EMBL" id="AFHQ01000017">
    <property type="protein sequence ID" value="EGK61450.1"/>
    <property type="molecule type" value="Genomic_DNA"/>
</dbReference>
<evidence type="ECO:0000313" key="2">
    <source>
        <dbReference type="Proteomes" id="UP000004067"/>
    </source>
</evidence>
<comment type="caution">
    <text evidence="1">The sequence shown here is derived from an EMBL/GenBank/DDBJ whole genome shotgun (WGS) entry which is preliminary data.</text>
</comment>
<accession>F5RJW0</accession>
<reference evidence="1 2" key="1">
    <citation type="submission" date="2011-04" db="EMBL/GenBank/DDBJ databases">
        <authorList>
            <person name="Muzny D."/>
            <person name="Qin X."/>
            <person name="Deng J."/>
            <person name="Jiang H."/>
            <person name="Liu Y."/>
            <person name="Qu J."/>
            <person name="Song X.-Z."/>
            <person name="Zhang L."/>
            <person name="Thornton R."/>
            <person name="Coyle M."/>
            <person name="Francisco L."/>
            <person name="Jackson L."/>
            <person name="Javaid M."/>
            <person name="Korchina V."/>
            <person name="Kovar C."/>
            <person name="Mata R."/>
            <person name="Mathew T."/>
            <person name="Ngo R."/>
            <person name="Nguyen L."/>
            <person name="Nguyen N."/>
            <person name="Okwuonu G."/>
            <person name="Ongeri F."/>
            <person name="Pham C."/>
            <person name="Simmons D."/>
            <person name="Wilczek-Boney K."/>
            <person name="Hale W."/>
            <person name="Jakkamsetti A."/>
            <person name="Pham P."/>
            <person name="Ruth R."/>
            <person name="San Lucas F."/>
            <person name="Warren J."/>
            <person name="Zhang J."/>
            <person name="Zhao Z."/>
            <person name="Zhou C."/>
            <person name="Zhu D."/>
            <person name="Lee S."/>
            <person name="Bess C."/>
            <person name="Blankenburg K."/>
            <person name="Forbes L."/>
            <person name="Fu Q."/>
            <person name="Gubbala S."/>
            <person name="Hirani K."/>
            <person name="Jayaseelan J.C."/>
            <person name="Lara F."/>
            <person name="Munidasa M."/>
            <person name="Palculict T."/>
            <person name="Patil S."/>
            <person name="Pu L.-L."/>
            <person name="Saada N."/>
            <person name="Tang L."/>
            <person name="Weissenberger G."/>
            <person name="Zhu Y."/>
            <person name="Hemphill L."/>
            <person name="Shang Y."/>
            <person name="Youmans B."/>
            <person name="Ayvaz T."/>
            <person name="Ross M."/>
            <person name="Santibanez J."/>
            <person name="Aqrawi P."/>
            <person name="Gross S."/>
            <person name="Joshi V."/>
            <person name="Fowler G."/>
            <person name="Nazareth L."/>
            <person name="Reid J."/>
            <person name="Worley K."/>
            <person name="Petrosino J."/>
            <person name="Highlander S."/>
            <person name="Gibbs R."/>
        </authorList>
    </citation>
    <scope>NUCLEOTIDE SEQUENCE [LARGE SCALE GENOMIC DNA]</scope>
    <source>
        <strain evidence="1 2">DSM 2778</strain>
    </source>
</reference>
<dbReference type="InterPro" id="IPR013321">
    <property type="entry name" value="Arc_rbn_hlx_hlx"/>
</dbReference>
<keyword evidence="2" id="KW-1185">Reference proteome</keyword>
<dbReference type="Gene3D" id="1.10.1220.10">
    <property type="entry name" value="Met repressor-like"/>
    <property type="match status" value="1"/>
</dbReference>
<dbReference type="STRING" id="888060.HMPREF9081_0531"/>
<evidence type="ECO:0000313" key="1">
    <source>
        <dbReference type="EMBL" id="EGK61450.1"/>
    </source>
</evidence>